<evidence type="ECO:0000313" key="2">
    <source>
        <dbReference type="Proteomes" id="UP000001441"/>
    </source>
</evidence>
<gene>
    <name evidence="1" type="ordered locus">Alvin_0231</name>
</gene>
<dbReference type="Proteomes" id="UP000001441">
    <property type="component" value="Chromosome"/>
</dbReference>
<dbReference type="KEGG" id="alv:Alvin_0231"/>
<dbReference type="Gene3D" id="3.40.50.300">
    <property type="entry name" value="P-loop containing nucleotide triphosphate hydrolases"/>
    <property type="match status" value="1"/>
</dbReference>
<protein>
    <recommendedName>
        <fullName evidence="3">Sulfotransferase family protein</fullName>
    </recommendedName>
</protein>
<dbReference type="AlphaFoldDB" id="D3RMD8"/>
<dbReference type="EMBL" id="CP001896">
    <property type="protein sequence ID" value="ADC61196.1"/>
    <property type="molecule type" value="Genomic_DNA"/>
</dbReference>
<dbReference type="InterPro" id="IPR027417">
    <property type="entry name" value="P-loop_NTPase"/>
</dbReference>
<accession>D3RMD8</accession>
<sequence length="225" mass="25867">MKKTENKYDLHFLHVGKTGGTAIKSALSDYLVLSRYSLLLHSHETSVKDVPENSKFMFFLRDPISRFVSGFYSRKRKGQPRYFSDWRPGEKEAFELFQTPNDLANALAGGALQDAALKAMHSITHLRKYKHWYVTLDYFETRLADVFYIGFQETMDSDFSKLKVLLDLPDSLQLPNDDVGAHRNPQNLDKSLTPKAVAALTDWYAEDYVFFSRCKDFKTSNNGRG</sequence>
<reference evidence="1 2" key="1">
    <citation type="journal article" date="2011" name="Stand. Genomic Sci.">
        <title>Complete genome sequence of Allochromatium vinosum DSM 180(T).</title>
        <authorList>
            <person name="Weissgerber T."/>
            <person name="Zigann R."/>
            <person name="Bruce D."/>
            <person name="Chang Y.J."/>
            <person name="Detter J.C."/>
            <person name="Han C."/>
            <person name="Hauser L."/>
            <person name="Jeffries C.D."/>
            <person name="Land M."/>
            <person name="Munk A.C."/>
            <person name="Tapia R."/>
            <person name="Dahl C."/>
        </authorList>
    </citation>
    <scope>NUCLEOTIDE SEQUENCE [LARGE SCALE GENOMIC DNA]</scope>
    <source>
        <strain evidence="2">ATCC 17899 / DSM 180 / NBRC 103801 / NCIMB 10441 / D</strain>
    </source>
</reference>
<dbReference type="InterPro" id="IPR005331">
    <property type="entry name" value="Sulfotransferase"/>
</dbReference>
<dbReference type="eggNOG" id="ENOG5032WT9">
    <property type="taxonomic scope" value="Bacteria"/>
</dbReference>
<dbReference type="Pfam" id="PF03567">
    <property type="entry name" value="Sulfotransfer_2"/>
    <property type="match status" value="1"/>
</dbReference>
<dbReference type="GO" id="GO:0016020">
    <property type="term" value="C:membrane"/>
    <property type="evidence" value="ECO:0007669"/>
    <property type="project" value="InterPro"/>
</dbReference>
<dbReference type="SUPFAM" id="SSF52540">
    <property type="entry name" value="P-loop containing nucleoside triphosphate hydrolases"/>
    <property type="match status" value="1"/>
</dbReference>
<dbReference type="STRING" id="572477.Alvin_0231"/>
<keyword evidence="2" id="KW-1185">Reference proteome</keyword>
<name>D3RMD8_ALLVD</name>
<evidence type="ECO:0000313" key="1">
    <source>
        <dbReference type="EMBL" id="ADC61196.1"/>
    </source>
</evidence>
<proteinExistence type="predicted"/>
<dbReference type="HOGENOM" id="CLU_1249378_0_0_6"/>
<evidence type="ECO:0008006" key="3">
    <source>
        <dbReference type="Google" id="ProtNLM"/>
    </source>
</evidence>
<organism evidence="1 2">
    <name type="scientific">Allochromatium vinosum (strain ATCC 17899 / DSM 180 / NBRC 103801 / NCIMB 10441 / D)</name>
    <name type="common">Chromatium vinosum</name>
    <dbReference type="NCBI Taxonomy" id="572477"/>
    <lineage>
        <taxon>Bacteria</taxon>
        <taxon>Pseudomonadati</taxon>
        <taxon>Pseudomonadota</taxon>
        <taxon>Gammaproteobacteria</taxon>
        <taxon>Chromatiales</taxon>
        <taxon>Chromatiaceae</taxon>
        <taxon>Allochromatium</taxon>
    </lineage>
</organism>
<dbReference type="RefSeq" id="WP_012969472.1">
    <property type="nucleotide sequence ID" value="NC_013851.1"/>
</dbReference>
<dbReference type="GO" id="GO:0008146">
    <property type="term" value="F:sulfotransferase activity"/>
    <property type="evidence" value="ECO:0007669"/>
    <property type="project" value="InterPro"/>
</dbReference>